<dbReference type="Gene3D" id="3.40.50.1820">
    <property type="entry name" value="alpha/beta hydrolase"/>
    <property type="match status" value="1"/>
</dbReference>
<dbReference type="SUPFAM" id="SSF53474">
    <property type="entry name" value="alpha/beta-Hydrolases"/>
    <property type="match status" value="1"/>
</dbReference>
<evidence type="ECO:0000256" key="5">
    <source>
        <dbReference type="ARBA" id="ARBA00023098"/>
    </source>
</evidence>
<proteinExistence type="inferred from homology"/>
<dbReference type="EMBL" id="JAHLQT010037859">
    <property type="protein sequence ID" value="KAG7157241.1"/>
    <property type="molecule type" value="Genomic_DNA"/>
</dbReference>
<dbReference type="PANTHER" id="PTHR11005">
    <property type="entry name" value="LYSOSOMAL ACID LIPASE-RELATED"/>
    <property type="match status" value="1"/>
</dbReference>
<evidence type="ECO:0000313" key="9">
    <source>
        <dbReference type="Proteomes" id="UP000747542"/>
    </source>
</evidence>
<evidence type="ECO:0000256" key="4">
    <source>
        <dbReference type="ARBA" id="ARBA00022963"/>
    </source>
</evidence>
<evidence type="ECO:0000256" key="2">
    <source>
        <dbReference type="ARBA" id="ARBA00022729"/>
    </source>
</evidence>
<gene>
    <name evidence="8" type="primary">LIPF-L4</name>
    <name evidence="8" type="ORF">Hamer_G025138</name>
</gene>
<evidence type="ECO:0000256" key="3">
    <source>
        <dbReference type="ARBA" id="ARBA00022801"/>
    </source>
</evidence>
<evidence type="ECO:0000256" key="6">
    <source>
        <dbReference type="ARBA" id="ARBA00023180"/>
    </source>
</evidence>
<evidence type="ECO:0000256" key="1">
    <source>
        <dbReference type="ARBA" id="ARBA00010701"/>
    </source>
</evidence>
<feature type="domain" description="AB hydrolase-1" evidence="7">
    <location>
        <begin position="2"/>
        <end position="301"/>
    </location>
</feature>
<dbReference type="InterPro" id="IPR029058">
    <property type="entry name" value="AB_hydrolase_fold"/>
</dbReference>
<dbReference type="Proteomes" id="UP000747542">
    <property type="component" value="Unassembled WGS sequence"/>
</dbReference>
<keyword evidence="9" id="KW-1185">Reference proteome</keyword>
<sequence length="317" mass="36287">MQHGLLASSACWILAPVDKAPAYVMANAGYDVWLGNARGNFYSRAHTHLSPDEKEFWDFSWDEMAAHDVPAVIDYILAHTSHPSLYYIGHSMGTTMFFASMATRPEYHSKVRMMFGLGPVATVAHVRSPIRFIAPFADNAQVLLKLLGKYEFLPHSPRFVRWTEALCTLHKFEEIMCRNAFFFLTGFDAPQFNMTWLPVILGHTPAGTSTRTVIHFAQEINSGKFLHYDFGRKENQKRYHQPTPPVYTLSHVKVPVVLIWGQNDYLADPQDVARLASELPQLKASFKVELPLFNHIDFLWGIDADKYVYRIICKYLK</sequence>
<keyword evidence="3" id="KW-0378">Hydrolase</keyword>
<keyword evidence="5" id="KW-0443">Lipid metabolism</keyword>
<dbReference type="GO" id="GO:0016042">
    <property type="term" value="P:lipid catabolic process"/>
    <property type="evidence" value="ECO:0007669"/>
    <property type="project" value="UniProtKB-KW"/>
</dbReference>
<comment type="caution">
    <text evidence="8">The sequence shown here is derived from an EMBL/GenBank/DDBJ whole genome shotgun (WGS) entry which is preliminary data.</text>
</comment>
<reference evidence="8" key="1">
    <citation type="journal article" date="2021" name="Sci. Adv.">
        <title>The American lobster genome reveals insights on longevity, neural, and immune adaptations.</title>
        <authorList>
            <person name="Polinski J.M."/>
            <person name="Zimin A.V."/>
            <person name="Clark K.F."/>
            <person name="Kohn A.B."/>
            <person name="Sadowski N."/>
            <person name="Timp W."/>
            <person name="Ptitsyn A."/>
            <person name="Khanna P."/>
            <person name="Romanova D.Y."/>
            <person name="Williams P."/>
            <person name="Greenwood S.J."/>
            <person name="Moroz L.L."/>
            <person name="Walt D.R."/>
            <person name="Bodnar A.G."/>
        </authorList>
    </citation>
    <scope>NUCLEOTIDE SEQUENCE</scope>
    <source>
        <strain evidence="8">GMGI-L3</strain>
    </source>
</reference>
<protein>
    <submittedName>
        <fullName evidence="8">Gastric triacylglycerol lipase-like 4</fullName>
    </submittedName>
</protein>
<dbReference type="AlphaFoldDB" id="A0A8J5JJH0"/>
<dbReference type="Pfam" id="PF00561">
    <property type="entry name" value="Abhydrolase_1"/>
    <property type="match status" value="1"/>
</dbReference>
<dbReference type="InterPro" id="IPR000073">
    <property type="entry name" value="AB_hydrolase_1"/>
</dbReference>
<evidence type="ECO:0000259" key="7">
    <source>
        <dbReference type="Pfam" id="PF00561"/>
    </source>
</evidence>
<accession>A0A8J5JJH0</accession>
<keyword evidence="2" id="KW-0732">Signal</keyword>
<evidence type="ECO:0000313" key="8">
    <source>
        <dbReference type="EMBL" id="KAG7157241.1"/>
    </source>
</evidence>
<keyword evidence="4" id="KW-0442">Lipid degradation</keyword>
<dbReference type="GO" id="GO:0016787">
    <property type="term" value="F:hydrolase activity"/>
    <property type="evidence" value="ECO:0007669"/>
    <property type="project" value="UniProtKB-KW"/>
</dbReference>
<comment type="similarity">
    <text evidence="1">Belongs to the AB hydrolase superfamily. Lipase family.</text>
</comment>
<name>A0A8J5JJH0_HOMAM</name>
<dbReference type="FunFam" id="3.40.50.1820:FF:000057">
    <property type="entry name" value="Lipase"/>
    <property type="match status" value="1"/>
</dbReference>
<organism evidence="8 9">
    <name type="scientific">Homarus americanus</name>
    <name type="common">American lobster</name>
    <dbReference type="NCBI Taxonomy" id="6706"/>
    <lineage>
        <taxon>Eukaryota</taxon>
        <taxon>Metazoa</taxon>
        <taxon>Ecdysozoa</taxon>
        <taxon>Arthropoda</taxon>
        <taxon>Crustacea</taxon>
        <taxon>Multicrustacea</taxon>
        <taxon>Malacostraca</taxon>
        <taxon>Eumalacostraca</taxon>
        <taxon>Eucarida</taxon>
        <taxon>Decapoda</taxon>
        <taxon>Pleocyemata</taxon>
        <taxon>Astacidea</taxon>
        <taxon>Nephropoidea</taxon>
        <taxon>Nephropidae</taxon>
        <taxon>Homarus</taxon>
    </lineage>
</organism>
<keyword evidence="6" id="KW-0325">Glycoprotein</keyword>
<feature type="non-terminal residue" evidence="8">
    <location>
        <position position="317"/>
    </location>
</feature>